<dbReference type="PROSITE" id="PS51154">
    <property type="entry name" value="MACRO"/>
    <property type="match status" value="1"/>
</dbReference>
<dbReference type="InterPro" id="IPR002589">
    <property type="entry name" value="Macro_dom"/>
</dbReference>
<dbReference type="Gene3D" id="3.40.220.10">
    <property type="entry name" value="Leucine Aminopeptidase, subunit E, domain 1"/>
    <property type="match status" value="1"/>
</dbReference>
<proteinExistence type="predicted"/>
<dbReference type="SUPFAM" id="SSF52949">
    <property type="entry name" value="Macro domain-like"/>
    <property type="match status" value="1"/>
</dbReference>
<evidence type="ECO:0000256" key="1">
    <source>
        <dbReference type="SAM" id="MobiDB-lite"/>
    </source>
</evidence>
<organism evidence="3 4">
    <name type="scientific">Geranomyces variabilis</name>
    <dbReference type="NCBI Taxonomy" id="109894"/>
    <lineage>
        <taxon>Eukaryota</taxon>
        <taxon>Fungi</taxon>
        <taxon>Fungi incertae sedis</taxon>
        <taxon>Chytridiomycota</taxon>
        <taxon>Chytridiomycota incertae sedis</taxon>
        <taxon>Chytridiomycetes</taxon>
        <taxon>Spizellomycetales</taxon>
        <taxon>Powellomycetaceae</taxon>
        <taxon>Geranomyces</taxon>
    </lineage>
</organism>
<dbReference type="AlphaFoldDB" id="A0AAD5TLI0"/>
<dbReference type="PANTHER" id="PTHR11106">
    <property type="entry name" value="GANGLIOSIDE INDUCED DIFFERENTIATION ASSOCIATED PROTEIN 2-RELATED"/>
    <property type="match status" value="1"/>
</dbReference>
<dbReference type="EMBL" id="JADGJQ010000018">
    <property type="protein sequence ID" value="KAJ3180078.1"/>
    <property type="molecule type" value="Genomic_DNA"/>
</dbReference>
<name>A0AAD5TLI0_9FUNG</name>
<evidence type="ECO:0000259" key="2">
    <source>
        <dbReference type="PROSITE" id="PS51154"/>
    </source>
</evidence>
<dbReference type="Pfam" id="PF01661">
    <property type="entry name" value="Macro"/>
    <property type="match status" value="1"/>
</dbReference>
<dbReference type="PANTHER" id="PTHR11106:SF27">
    <property type="entry name" value="MACRO DOMAIN-CONTAINING PROTEIN"/>
    <property type="match status" value="1"/>
</dbReference>
<dbReference type="Proteomes" id="UP001212152">
    <property type="component" value="Unassembled WGS sequence"/>
</dbReference>
<evidence type="ECO:0000313" key="3">
    <source>
        <dbReference type="EMBL" id="KAJ3180078.1"/>
    </source>
</evidence>
<evidence type="ECO:0000313" key="4">
    <source>
        <dbReference type="Proteomes" id="UP001212152"/>
    </source>
</evidence>
<accession>A0AAD5TLI0</accession>
<dbReference type="InterPro" id="IPR043472">
    <property type="entry name" value="Macro_dom-like"/>
</dbReference>
<protein>
    <submittedName>
        <fullName evidence="3">O-acetyl-ADP-ribose deacetylase macrod1</fullName>
    </submittedName>
</protein>
<feature type="region of interest" description="Disordered" evidence="1">
    <location>
        <begin position="229"/>
        <end position="297"/>
    </location>
</feature>
<dbReference type="CDD" id="cd02908">
    <property type="entry name" value="Macro_OAADPr_deacetylase"/>
    <property type="match status" value="1"/>
</dbReference>
<reference evidence="3" key="1">
    <citation type="submission" date="2020-05" db="EMBL/GenBank/DDBJ databases">
        <title>Phylogenomic resolution of chytrid fungi.</title>
        <authorList>
            <person name="Stajich J.E."/>
            <person name="Amses K."/>
            <person name="Simmons R."/>
            <person name="Seto K."/>
            <person name="Myers J."/>
            <person name="Bonds A."/>
            <person name="Quandt C.A."/>
            <person name="Barry K."/>
            <person name="Liu P."/>
            <person name="Grigoriev I."/>
            <person name="Longcore J.E."/>
            <person name="James T.Y."/>
        </authorList>
    </citation>
    <scope>NUCLEOTIDE SEQUENCE</scope>
    <source>
        <strain evidence="3">JEL0379</strain>
    </source>
</reference>
<dbReference type="SMART" id="SM00506">
    <property type="entry name" value="A1pp"/>
    <property type="match status" value="1"/>
</dbReference>
<gene>
    <name evidence="3" type="primary">MACROD1</name>
    <name evidence="3" type="ORF">HDU87_002302</name>
</gene>
<sequence>MSSWSTWSSTRKPKAPTRASAVETLRQLYIRRPDFADSAYRTFLDNPGARDIEPNDAINDKIALWQGDITTLEVDAIVNAANESLLGGGGVDGAIHSAAGHGLYQECKTLDGCKTGSAKLTGGHDLPAKHIIHAVGPIGYKPKLLGSCYWKSLQICDEHNLKEVAFCCISTGIFGFPNDAAAQIAMANVRQYLERPDTQIERVLFVMFLEKDKHIYREHIGRFFPPVVAPEEEGDTGTSTARGGWHAPMALPNGEKDVSGSRLESNSVELPTALHPEVEPLSTEAPSWQVVSDADYQ</sequence>
<comment type="caution">
    <text evidence="3">The sequence shown here is derived from an EMBL/GenBank/DDBJ whole genome shotgun (WGS) entry which is preliminary data.</text>
</comment>
<keyword evidence="4" id="KW-1185">Reference proteome</keyword>
<feature type="domain" description="Macro" evidence="2">
    <location>
        <begin position="49"/>
        <end position="224"/>
    </location>
</feature>